<sequence length="318" mass="33981">MRIVIALGGNALLSRGEPMTAAAQRENIRIAAEAIAPVTRDHEVILSHGNGPQVGLLALQAAAAENEGNGENGVFPLDVLGAETEGMIGYLIEQEMGNLLPEGQPLATLLTMVEVDPDDPAFTHPTKFVGPLYTRREADRLTAAHGWSFRQDGEPWRRVVPSPEPQRIFEIRPIRWLLEHGTVVICTGGGGIPTMFAPDGRRILTGVEAVIDKDRASALLAQETEADLLIMATDVDGVYEKWGTPDARRIVSTSPDALNSGDFPDGSMGPKVEAACRFANIPGKRAVIGALADIPTMVARTSGTQVFLGAQFQTTSNS</sequence>
<name>A0A9Q4PW54_9EURY</name>
<dbReference type="GO" id="GO:0005829">
    <property type="term" value="C:cytosol"/>
    <property type="evidence" value="ECO:0007669"/>
    <property type="project" value="TreeGrafter"/>
</dbReference>
<dbReference type="NCBIfam" id="TIGR00746">
    <property type="entry name" value="arcC"/>
    <property type="match status" value="1"/>
</dbReference>
<protein>
    <recommendedName>
        <fullName evidence="2 5">Carbamate kinase</fullName>
    </recommendedName>
</protein>
<dbReference type="CDD" id="cd04235">
    <property type="entry name" value="AAK_CK"/>
    <property type="match status" value="1"/>
</dbReference>
<evidence type="ECO:0000256" key="4">
    <source>
        <dbReference type="ARBA" id="ARBA00022777"/>
    </source>
</evidence>
<evidence type="ECO:0000256" key="5">
    <source>
        <dbReference type="NCBIfam" id="TIGR00746"/>
    </source>
</evidence>
<evidence type="ECO:0000256" key="2">
    <source>
        <dbReference type="ARBA" id="ARBA00020752"/>
    </source>
</evidence>
<dbReference type="Pfam" id="PF00696">
    <property type="entry name" value="AA_kinase"/>
    <property type="match status" value="1"/>
</dbReference>
<gene>
    <name evidence="8" type="primary">arcC</name>
    <name evidence="8" type="ORF">L0665_06655</name>
</gene>
<comment type="caution">
    <text evidence="8">The sequence shown here is derived from an EMBL/GenBank/DDBJ whole genome shotgun (WGS) entry which is preliminary data.</text>
</comment>
<evidence type="ECO:0000259" key="7">
    <source>
        <dbReference type="Pfam" id="PF00696"/>
    </source>
</evidence>
<accession>A0A9Q4PW54</accession>
<dbReference type="AlphaFoldDB" id="A0A9Q4PW54"/>
<dbReference type="GO" id="GO:0019546">
    <property type="term" value="P:L-arginine deiminase pathway"/>
    <property type="evidence" value="ECO:0007669"/>
    <property type="project" value="TreeGrafter"/>
</dbReference>
<keyword evidence="4 6" id="KW-0418">Kinase</keyword>
<dbReference type="PANTHER" id="PTHR30409">
    <property type="entry name" value="CARBAMATE KINASE"/>
    <property type="match status" value="1"/>
</dbReference>
<dbReference type="PRINTS" id="PR01469">
    <property type="entry name" value="CARBMTKINASE"/>
</dbReference>
<organism evidence="8 9">
    <name type="scientific">Methanogenium marinum</name>
    <dbReference type="NCBI Taxonomy" id="348610"/>
    <lineage>
        <taxon>Archaea</taxon>
        <taxon>Methanobacteriati</taxon>
        <taxon>Methanobacteriota</taxon>
        <taxon>Stenosarchaea group</taxon>
        <taxon>Methanomicrobia</taxon>
        <taxon>Methanomicrobiales</taxon>
        <taxon>Methanomicrobiaceae</taxon>
        <taxon>Methanogenium</taxon>
    </lineage>
</organism>
<dbReference type="GO" id="GO:0008804">
    <property type="term" value="F:carbamate kinase activity"/>
    <property type="evidence" value="ECO:0007669"/>
    <property type="project" value="UniProtKB-UniRule"/>
</dbReference>
<dbReference type="PIRSF" id="PIRSF000723">
    <property type="entry name" value="Carbamate_kin"/>
    <property type="match status" value="1"/>
</dbReference>
<dbReference type="InterPro" id="IPR001048">
    <property type="entry name" value="Asp/Glu/Uridylate_kinase"/>
</dbReference>
<keyword evidence="3 6" id="KW-0808">Transferase</keyword>
<dbReference type="PANTHER" id="PTHR30409:SF1">
    <property type="entry name" value="CARBAMATE KINASE-RELATED"/>
    <property type="match status" value="1"/>
</dbReference>
<dbReference type="EMBL" id="JAKELO010000002">
    <property type="protein sequence ID" value="MDE4908289.1"/>
    <property type="molecule type" value="Genomic_DNA"/>
</dbReference>
<dbReference type="InterPro" id="IPR003964">
    <property type="entry name" value="Carb_kinase"/>
</dbReference>
<evidence type="ECO:0000256" key="6">
    <source>
        <dbReference type="PIRNR" id="PIRNR000723"/>
    </source>
</evidence>
<evidence type="ECO:0000256" key="1">
    <source>
        <dbReference type="ARBA" id="ARBA00011066"/>
    </source>
</evidence>
<dbReference type="Proteomes" id="UP001143747">
    <property type="component" value="Unassembled WGS sequence"/>
</dbReference>
<evidence type="ECO:0000313" key="8">
    <source>
        <dbReference type="EMBL" id="MDE4908289.1"/>
    </source>
</evidence>
<evidence type="ECO:0000256" key="3">
    <source>
        <dbReference type="ARBA" id="ARBA00022679"/>
    </source>
</evidence>
<reference evidence="8" key="1">
    <citation type="submission" date="2022-01" db="EMBL/GenBank/DDBJ databases">
        <title>Draft genome of Methanogenium marinum DSM 15558.</title>
        <authorList>
            <person name="Chen S.-C."/>
            <person name="You Y.-T."/>
        </authorList>
    </citation>
    <scope>NUCLEOTIDE SEQUENCE</scope>
    <source>
        <strain evidence="8">DSM 15558</strain>
    </source>
</reference>
<keyword evidence="9" id="KW-1185">Reference proteome</keyword>
<evidence type="ECO:0000313" key="9">
    <source>
        <dbReference type="Proteomes" id="UP001143747"/>
    </source>
</evidence>
<dbReference type="InterPro" id="IPR036393">
    <property type="entry name" value="AceGlu_kinase-like_sf"/>
</dbReference>
<dbReference type="FunFam" id="3.40.1160.10:FF:000007">
    <property type="entry name" value="Carbamate kinase"/>
    <property type="match status" value="1"/>
</dbReference>
<comment type="similarity">
    <text evidence="1 6">Belongs to the carbamate kinase family.</text>
</comment>
<feature type="domain" description="Aspartate/glutamate/uridylate kinase" evidence="7">
    <location>
        <begin position="1"/>
        <end position="287"/>
    </location>
</feature>
<dbReference type="SUPFAM" id="SSF53633">
    <property type="entry name" value="Carbamate kinase-like"/>
    <property type="match status" value="1"/>
</dbReference>
<dbReference type="Gene3D" id="3.40.1160.10">
    <property type="entry name" value="Acetylglutamate kinase-like"/>
    <property type="match status" value="1"/>
</dbReference>
<dbReference type="NCBIfam" id="NF009008">
    <property type="entry name" value="PRK12354.1"/>
    <property type="match status" value="1"/>
</dbReference>
<dbReference type="RefSeq" id="WP_274924921.1">
    <property type="nucleotide sequence ID" value="NZ_JAKELO010000002.1"/>
</dbReference>
<proteinExistence type="inferred from homology"/>